<sequence>MGGCVSLSLSQKNYGDVGVVSSAHVISLNGELLEFPAFSTVSDVLESQQLEPKSESCFLCNSDMLNFDEFISPLDINYQLQAGQIYFMLHESKLHYKLSASDMAALAVKASLALQKTVNNSSRIRKSKKARISPIILDIQKQGEDYSENGYSFQNKNQKSYGLGVSRSGSVKKFQRLSSRKAKLAVKSFKLKLSTIHEGTVLLSH</sequence>
<comment type="caution">
    <text evidence="1">The sequence shown here is derived from an EMBL/GenBank/DDBJ whole genome shotgun (WGS) entry which is preliminary data.</text>
</comment>
<dbReference type="InterPro" id="IPR025322">
    <property type="entry name" value="PADRE_dom"/>
</dbReference>
<dbReference type="Pfam" id="PF14009">
    <property type="entry name" value="PADRE"/>
    <property type="match status" value="1"/>
</dbReference>
<dbReference type="PANTHER" id="PTHR33052">
    <property type="entry name" value="DUF4228 DOMAIN PROTEIN-RELATED"/>
    <property type="match status" value="1"/>
</dbReference>
<dbReference type="EMBL" id="BAABME010003207">
    <property type="protein sequence ID" value="GAA0157885.1"/>
    <property type="molecule type" value="Genomic_DNA"/>
</dbReference>
<name>A0AAV3Q1T0_LITER</name>
<dbReference type="AlphaFoldDB" id="A0AAV3Q1T0"/>
<evidence type="ECO:0000313" key="2">
    <source>
        <dbReference type="Proteomes" id="UP001454036"/>
    </source>
</evidence>
<reference evidence="1 2" key="1">
    <citation type="submission" date="2024-01" db="EMBL/GenBank/DDBJ databases">
        <title>The complete chloroplast genome sequence of Lithospermum erythrorhizon: insights into the phylogenetic relationship among Boraginaceae species and the maternal lineages of purple gromwells.</title>
        <authorList>
            <person name="Okada T."/>
            <person name="Watanabe K."/>
        </authorList>
    </citation>
    <scope>NUCLEOTIDE SEQUENCE [LARGE SCALE GENOMIC DNA]</scope>
</reference>
<organism evidence="1 2">
    <name type="scientific">Lithospermum erythrorhizon</name>
    <name type="common">Purple gromwell</name>
    <name type="synonym">Lithospermum officinale var. erythrorhizon</name>
    <dbReference type="NCBI Taxonomy" id="34254"/>
    <lineage>
        <taxon>Eukaryota</taxon>
        <taxon>Viridiplantae</taxon>
        <taxon>Streptophyta</taxon>
        <taxon>Embryophyta</taxon>
        <taxon>Tracheophyta</taxon>
        <taxon>Spermatophyta</taxon>
        <taxon>Magnoliopsida</taxon>
        <taxon>eudicotyledons</taxon>
        <taxon>Gunneridae</taxon>
        <taxon>Pentapetalae</taxon>
        <taxon>asterids</taxon>
        <taxon>lamiids</taxon>
        <taxon>Boraginales</taxon>
        <taxon>Boraginaceae</taxon>
        <taxon>Boraginoideae</taxon>
        <taxon>Lithospermeae</taxon>
        <taxon>Lithospermum</taxon>
    </lineage>
</organism>
<proteinExistence type="predicted"/>
<protein>
    <submittedName>
        <fullName evidence="1">Uncharacterized protein</fullName>
    </submittedName>
</protein>
<dbReference type="Proteomes" id="UP001454036">
    <property type="component" value="Unassembled WGS sequence"/>
</dbReference>
<evidence type="ECO:0000313" key="1">
    <source>
        <dbReference type="EMBL" id="GAA0157885.1"/>
    </source>
</evidence>
<gene>
    <name evidence="1" type="ORF">LIER_15049</name>
</gene>
<keyword evidence="2" id="KW-1185">Reference proteome</keyword>
<accession>A0AAV3Q1T0</accession>